<feature type="transmembrane region" description="Helical" evidence="2">
    <location>
        <begin position="262"/>
        <end position="287"/>
    </location>
</feature>
<reference evidence="3 4" key="1">
    <citation type="journal article" date="2023" name="bioRxiv">
        <title>High-quality genome assemblies of four members of thePodospora anserinaspecies complex.</title>
        <authorList>
            <person name="Ament-Velasquez S.L."/>
            <person name="Vogan A.A."/>
            <person name="Wallerman O."/>
            <person name="Hartmann F."/>
            <person name="Gautier V."/>
            <person name="Silar P."/>
            <person name="Giraud T."/>
            <person name="Johannesson H."/>
        </authorList>
    </citation>
    <scope>NUCLEOTIDE SEQUENCE [LARGE SCALE GENOMIC DNA]</scope>
    <source>
        <strain evidence="3 4">CBS 415.72m</strain>
    </source>
</reference>
<accession>A0ABR0G831</accession>
<keyword evidence="2" id="KW-1133">Transmembrane helix</keyword>
<dbReference type="EMBL" id="JAFFHA010000008">
    <property type="protein sequence ID" value="KAK4651920.1"/>
    <property type="molecule type" value="Genomic_DNA"/>
</dbReference>
<dbReference type="GeneID" id="87903928"/>
<evidence type="ECO:0000256" key="1">
    <source>
        <dbReference type="SAM" id="MobiDB-lite"/>
    </source>
</evidence>
<feature type="compositionally biased region" description="Low complexity" evidence="1">
    <location>
        <begin position="100"/>
        <end position="109"/>
    </location>
</feature>
<gene>
    <name evidence="3" type="ORF">QC762_0097680</name>
</gene>
<name>A0ABR0G831_9PEZI</name>
<proteinExistence type="predicted"/>
<feature type="region of interest" description="Disordered" evidence="1">
    <location>
        <begin position="74"/>
        <end position="111"/>
    </location>
</feature>
<feature type="compositionally biased region" description="Basic residues" evidence="1">
    <location>
        <begin position="140"/>
        <end position="149"/>
    </location>
</feature>
<evidence type="ECO:0000313" key="3">
    <source>
        <dbReference type="EMBL" id="KAK4651920.1"/>
    </source>
</evidence>
<dbReference type="Proteomes" id="UP001323405">
    <property type="component" value="Unassembled WGS sequence"/>
</dbReference>
<sequence length="334" mass="37383">MPHSPMSPIFNHTNWDTVDIGIDNSVRNTSDTMTSNNTLSGYRYVPANLKHAAPNTTENDDAISRHTDLFPLPPTYSQFHPPYTPSPNYHTFPSFPPTNPDNDSSSDSDCYSDHLDLDSYLAPSPTVATAPVFPSFTNSHKSRSHKKYQPRAPPSLTFFPRPSPAPKMMPSTRPVHQSRHLSTLSAKMPLLPVHHRYQPPAEIKTQPNILTSLLGAFTTGDNKKERASWYHEEMEEELEITPSLVQGLDLESEKLQYGDCQSSWWCVFQFLVMVLLGFVFLGVMFLAGKTLWELGWEVVAWMNGNEAAVEGVAGGRLCSDAHPRFCHLVVGAER</sequence>
<keyword evidence="2" id="KW-0812">Transmembrane</keyword>
<dbReference type="RefSeq" id="XP_062740895.1">
    <property type="nucleotide sequence ID" value="XM_062884142.1"/>
</dbReference>
<keyword evidence="4" id="KW-1185">Reference proteome</keyword>
<comment type="caution">
    <text evidence="3">The sequence shown here is derived from an EMBL/GenBank/DDBJ whole genome shotgun (WGS) entry which is preliminary data.</text>
</comment>
<evidence type="ECO:0000313" key="4">
    <source>
        <dbReference type="Proteomes" id="UP001323405"/>
    </source>
</evidence>
<keyword evidence="2" id="KW-0472">Membrane</keyword>
<evidence type="ECO:0000256" key="2">
    <source>
        <dbReference type="SAM" id="Phobius"/>
    </source>
</evidence>
<feature type="region of interest" description="Disordered" evidence="1">
    <location>
        <begin position="136"/>
        <end position="160"/>
    </location>
</feature>
<protein>
    <submittedName>
        <fullName evidence="3">Uncharacterized protein</fullName>
    </submittedName>
</protein>
<organism evidence="3 4">
    <name type="scientific">Podospora pseudocomata</name>
    <dbReference type="NCBI Taxonomy" id="2093779"/>
    <lineage>
        <taxon>Eukaryota</taxon>
        <taxon>Fungi</taxon>
        <taxon>Dikarya</taxon>
        <taxon>Ascomycota</taxon>
        <taxon>Pezizomycotina</taxon>
        <taxon>Sordariomycetes</taxon>
        <taxon>Sordariomycetidae</taxon>
        <taxon>Sordariales</taxon>
        <taxon>Podosporaceae</taxon>
        <taxon>Podospora</taxon>
    </lineage>
</organism>